<sequence length="121" mass="13888">MLRQCRRVLLYGFALIGVLATLALLAGLALDVRGFDQTRGGHETPYTDYRGEPIRWERLDLTDTGMVYRGYVVDVLIDCSSGMITFDMFGVEIPWREFSPRALVIHDPRTACREREFQPVF</sequence>
<comment type="caution">
    <text evidence="1">The sequence shown here is derived from an EMBL/GenBank/DDBJ whole genome shotgun (WGS) entry which is preliminary data.</text>
</comment>
<accession>A0A540VNF2</accession>
<organism evidence="1 2">
    <name type="scientific">Spiribacter salinus</name>
    <dbReference type="NCBI Taxonomy" id="1335746"/>
    <lineage>
        <taxon>Bacteria</taxon>
        <taxon>Pseudomonadati</taxon>
        <taxon>Pseudomonadota</taxon>
        <taxon>Gammaproteobacteria</taxon>
        <taxon>Chromatiales</taxon>
        <taxon>Ectothiorhodospiraceae</taxon>
        <taxon>Spiribacter</taxon>
    </lineage>
</organism>
<reference evidence="1 2" key="1">
    <citation type="submission" date="2019-06" db="EMBL/GenBank/DDBJ databases">
        <title>Metagenome assembled Genome of Spiribacter salinus SL48-SHIP from the microbial mat of Salt Lake 48 (Novosibirsk region, Russia).</title>
        <authorList>
            <person name="Shipova A."/>
            <person name="Rozanov A.S."/>
            <person name="Bryanskaya A.V."/>
            <person name="Peltek S.E."/>
        </authorList>
    </citation>
    <scope>NUCLEOTIDE SEQUENCE [LARGE SCALE GENOMIC DNA]</scope>
    <source>
        <strain evidence="1">SL48-SHIP-2</strain>
    </source>
</reference>
<name>A0A540VNF2_9GAMM</name>
<gene>
    <name evidence="1" type="ORF">FKY71_14780</name>
</gene>
<dbReference type="AlphaFoldDB" id="A0A540VNF2"/>
<evidence type="ECO:0000313" key="1">
    <source>
        <dbReference type="EMBL" id="TQE98258.1"/>
    </source>
</evidence>
<dbReference type="Proteomes" id="UP000315400">
    <property type="component" value="Unassembled WGS sequence"/>
</dbReference>
<protein>
    <submittedName>
        <fullName evidence="1">Uncharacterized protein</fullName>
    </submittedName>
</protein>
<dbReference type="EMBL" id="VIFK01000241">
    <property type="protein sequence ID" value="TQE98258.1"/>
    <property type="molecule type" value="Genomic_DNA"/>
</dbReference>
<proteinExistence type="predicted"/>
<evidence type="ECO:0000313" key="2">
    <source>
        <dbReference type="Proteomes" id="UP000315400"/>
    </source>
</evidence>